<dbReference type="PANTHER" id="PTHR30069:SF29">
    <property type="entry name" value="HEMOGLOBIN AND HEMOGLOBIN-HAPTOGLOBIN-BINDING PROTEIN 1-RELATED"/>
    <property type="match status" value="1"/>
</dbReference>
<keyword evidence="6 10" id="KW-0798">TonB box</keyword>
<dbReference type="InterPro" id="IPR039426">
    <property type="entry name" value="TonB-dep_rcpt-like"/>
</dbReference>
<evidence type="ECO:0000313" key="15">
    <source>
        <dbReference type="EMBL" id="RJY09087.1"/>
    </source>
</evidence>
<feature type="compositionally biased region" description="Pro residues" evidence="11">
    <location>
        <begin position="34"/>
        <end position="47"/>
    </location>
</feature>
<evidence type="ECO:0000256" key="7">
    <source>
        <dbReference type="ARBA" id="ARBA00023136"/>
    </source>
</evidence>
<evidence type="ECO:0000256" key="3">
    <source>
        <dbReference type="ARBA" id="ARBA00022452"/>
    </source>
</evidence>
<evidence type="ECO:0000256" key="1">
    <source>
        <dbReference type="ARBA" id="ARBA00004571"/>
    </source>
</evidence>
<feature type="domain" description="TonB-dependent receptor plug" evidence="14">
    <location>
        <begin position="52"/>
        <end position="139"/>
    </location>
</feature>
<protein>
    <submittedName>
        <fullName evidence="15">Uncharacterized protein</fullName>
    </submittedName>
</protein>
<sequence length="710" mass="77282">MPHTRSSIALFALAAALAAPAAHAQDMDGDEQIAPPPDAVEVPPAPEEQPASAAAAREVYTPEDFARFAPRNALDLIEQVPGFDVDRGGGGGGRGFGQAQENLLIDGERISSKSTSTADQLSRIAVDNVVRIEIVDGATLDIPGLSGRVANFVTRRSGLSGQFRWRPELNFGTAPAQWFEGEISLTGALGGVDYTVALENRDFARGRVGPVIITDADGLVDERINTSSNLFNRPNLSAFFSFTPAENVDVNINMLGGIEIFDFEEREARPFNSDLLPFLQRFTSDSDEWYYELGGDVSFPLGPGQLKLIALESYDYRDRLSNSLLDEGDLPTSGSQFIRVAEEGERIGRGEYGWGMWGADWQLSAEAAFNRLDQVGRLFAFDPNAGEYVELDFPEGAGGVREDRYEALLSVGFPVTETMTVQLVGGGEYSQISQTGGRANSRSFQRPKGSINIAWAPADGLDINLEVARRVGQLDFGDFLASVDLSEEQENAGNAELRPQQSWETTLQIAKNFGDFGSATLTLFDQEIEDLLVIVPVDGGGEARGNLESATRRGAVLVATAQLGAFGFTGAQLDIGVEWEESTLLDPVTGLERRFDGNDPFEIELDFRHDVPGSDFAWGWSFQDTERAPVFRVEEQIFQYGPSTFGAVFVEHKDVLGATANLRFGNIFNGGDTLLRTVYDGPRDTSPILFTEDRRRALGQTITLTLTGSF</sequence>
<dbReference type="GO" id="GO:0015344">
    <property type="term" value="F:siderophore uptake transmembrane transporter activity"/>
    <property type="evidence" value="ECO:0007669"/>
    <property type="project" value="TreeGrafter"/>
</dbReference>
<dbReference type="GO" id="GO:0009279">
    <property type="term" value="C:cell outer membrane"/>
    <property type="evidence" value="ECO:0007669"/>
    <property type="project" value="UniProtKB-SubCell"/>
</dbReference>
<dbReference type="Gene3D" id="2.40.170.20">
    <property type="entry name" value="TonB-dependent receptor, beta-barrel domain"/>
    <property type="match status" value="1"/>
</dbReference>
<dbReference type="OrthoDB" id="7622322at2"/>
<feature type="domain" description="TonB-dependent receptor-like beta-barrel" evidence="13">
    <location>
        <begin position="272"/>
        <end position="570"/>
    </location>
</feature>
<dbReference type="GO" id="GO:0044718">
    <property type="term" value="P:siderophore transmembrane transport"/>
    <property type="evidence" value="ECO:0007669"/>
    <property type="project" value="TreeGrafter"/>
</dbReference>
<feature type="region of interest" description="Disordered" evidence="11">
    <location>
        <begin position="23"/>
        <end position="53"/>
    </location>
</feature>
<evidence type="ECO:0000256" key="8">
    <source>
        <dbReference type="ARBA" id="ARBA00023170"/>
    </source>
</evidence>
<feature type="chain" id="PRO_5019194194" evidence="12">
    <location>
        <begin position="25"/>
        <end position="710"/>
    </location>
</feature>
<evidence type="ECO:0000256" key="11">
    <source>
        <dbReference type="SAM" id="MobiDB-lite"/>
    </source>
</evidence>
<evidence type="ECO:0000256" key="12">
    <source>
        <dbReference type="SAM" id="SignalP"/>
    </source>
</evidence>
<name>A0A419RTH3_9SPHN</name>
<dbReference type="Pfam" id="PF00593">
    <property type="entry name" value="TonB_dep_Rec_b-barrel"/>
    <property type="match status" value="1"/>
</dbReference>
<evidence type="ECO:0000256" key="4">
    <source>
        <dbReference type="ARBA" id="ARBA00022692"/>
    </source>
</evidence>
<evidence type="ECO:0000259" key="14">
    <source>
        <dbReference type="Pfam" id="PF07715"/>
    </source>
</evidence>
<gene>
    <name evidence="15" type="ORF">D6201_06675</name>
</gene>
<organism evidence="15 16">
    <name type="scientific">Aurantiacibacter aquimixticola</name>
    <dbReference type="NCBI Taxonomy" id="1958945"/>
    <lineage>
        <taxon>Bacteria</taxon>
        <taxon>Pseudomonadati</taxon>
        <taxon>Pseudomonadota</taxon>
        <taxon>Alphaproteobacteria</taxon>
        <taxon>Sphingomonadales</taxon>
        <taxon>Erythrobacteraceae</taxon>
        <taxon>Aurantiacibacter</taxon>
    </lineage>
</organism>
<evidence type="ECO:0000256" key="6">
    <source>
        <dbReference type="ARBA" id="ARBA00023077"/>
    </source>
</evidence>
<keyword evidence="4" id="KW-0812">Transmembrane</keyword>
<keyword evidence="9" id="KW-0998">Cell outer membrane</keyword>
<dbReference type="AlphaFoldDB" id="A0A419RTH3"/>
<accession>A0A419RTH3</accession>
<dbReference type="InterPro" id="IPR037066">
    <property type="entry name" value="Plug_dom_sf"/>
</dbReference>
<evidence type="ECO:0000313" key="16">
    <source>
        <dbReference type="Proteomes" id="UP000285232"/>
    </source>
</evidence>
<evidence type="ECO:0000256" key="5">
    <source>
        <dbReference type="ARBA" id="ARBA00022729"/>
    </source>
</evidence>
<keyword evidence="3" id="KW-1134">Transmembrane beta strand</keyword>
<evidence type="ECO:0000259" key="13">
    <source>
        <dbReference type="Pfam" id="PF00593"/>
    </source>
</evidence>
<comment type="caution">
    <text evidence="15">The sequence shown here is derived from an EMBL/GenBank/DDBJ whole genome shotgun (WGS) entry which is preliminary data.</text>
</comment>
<dbReference type="Pfam" id="PF07715">
    <property type="entry name" value="Plug"/>
    <property type="match status" value="1"/>
</dbReference>
<dbReference type="EMBL" id="RAHX01000001">
    <property type="protein sequence ID" value="RJY09087.1"/>
    <property type="molecule type" value="Genomic_DNA"/>
</dbReference>
<dbReference type="InterPro" id="IPR000531">
    <property type="entry name" value="Beta-barrel_TonB"/>
</dbReference>
<feature type="signal peptide" evidence="12">
    <location>
        <begin position="1"/>
        <end position="24"/>
    </location>
</feature>
<comment type="subcellular location">
    <subcellularLocation>
        <location evidence="1">Cell outer membrane</location>
        <topology evidence="1">Multi-pass membrane protein</topology>
    </subcellularLocation>
</comment>
<dbReference type="Gene3D" id="2.170.130.10">
    <property type="entry name" value="TonB-dependent receptor, plug domain"/>
    <property type="match status" value="1"/>
</dbReference>
<evidence type="ECO:0000256" key="10">
    <source>
        <dbReference type="RuleBase" id="RU003357"/>
    </source>
</evidence>
<dbReference type="SUPFAM" id="SSF56935">
    <property type="entry name" value="Porins"/>
    <property type="match status" value="1"/>
</dbReference>
<dbReference type="InterPro" id="IPR012910">
    <property type="entry name" value="Plug_dom"/>
</dbReference>
<evidence type="ECO:0000256" key="2">
    <source>
        <dbReference type="ARBA" id="ARBA00022448"/>
    </source>
</evidence>
<keyword evidence="2" id="KW-0813">Transport</keyword>
<keyword evidence="5 12" id="KW-0732">Signal</keyword>
<dbReference type="PANTHER" id="PTHR30069">
    <property type="entry name" value="TONB-DEPENDENT OUTER MEMBRANE RECEPTOR"/>
    <property type="match status" value="1"/>
</dbReference>
<comment type="similarity">
    <text evidence="10">Belongs to the TonB-dependent receptor family.</text>
</comment>
<keyword evidence="16" id="KW-1185">Reference proteome</keyword>
<dbReference type="InterPro" id="IPR036942">
    <property type="entry name" value="Beta-barrel_TonB_sf"/>
</dbReference>
<proteinExistence type="inferred from homology"/>
<dbReference type="RefSeq" id="WP_120048097.1">
    <property type="nucleotide sequence ID" value="NZ_RAHX01000001.1"/>
</dbReference>
<dbReference type="Proteomes" id="UP000285232">
    <property type="component" value="Unassembled WGS sequence"/>
</dbReference>
<keyword evidence="7 10" id="KW-0472">Membrane</keyword>
<keyword evidence="8" id="KW-0675">Receptor</keyword>
<evidence type="ECO:0000256" key="9">
    <source>
        <dbReference type="ARBA" id="ARBA00023237"/>
    </source>
</evidence>
<reference evidence="15 16" key="1">
    <citation type="journal article" date="2017" name="Int. J. Syst. Evol. Microbiol.">
        <title>Erythrobacter aquimixticola sp. nov., isolated from the junction between the ocean and a freshwater spring.</title>
        <authorList>
            <person name="Park S."/>
            <person name="Jung Y.T."/>
            <person name="Choi S.J."/>
            <person name="Yoon J.H."/>
        </authorList>
    </citation>
    <scope>NUCLEOTIDE SEQUENCE [LARGE SCALE GENOMIC DNA]</scope>
    <source>
        <strain evidence="15 16">JSSK-14</strain>
    </source>
</reference>